<dbReference type="Pfam" id="PF00294">
    <property type="entry name" value="PfkB"/>
    <property type="match status" value="1"/>
</dbReference>
<evidence type="ECO:0000256" key="4">
    <source>
        <dbReference type="RuleBase" id="RU003704"/>
    </source>
</evidence>
<reference evidence="6" key="1">
    <citation type="journal article" date="2021" name="Mol. Plant Microbe Interact.">
        <title>Complete Genome Sequence of the Plant-Pathogenic Fungus Colletotrichum lupini.</title>
        <authorList>
            <person name="Baroncelli R."/>
            <person name="Pensec F."/>
            <person name="Da Lio D."/>
            <person name="Boufleur T."/>
            <person name="Vicente I."/>
            <person name="Sarrocco S."/>
            <person name="Picot A."/>
            <person name="Baraldi E."/>
            <person name="Sukno S."/>
            <person name="Thon M."/>
            <person name="Le Floch G."/>
        </authorList>
    </citation>
    <scope>NUCLEOTIDE SEQUENCE</scope>
    <source>
        <strain evidence="6">IMI 504893</strain>
    </source>
</reference>
<keyword evidence="3 4" id="KW-0418">Kinase</keyword>
<dbReference type="Proteomes" id="UP000830671">
    <property type="component" value="Chromosome 9"/>
</dbReference>
<dbReference type="InterPro" id="IPR002139">
    <property type="entry name" value="Ribo/fructo_kinase"/>
</dbReference>
<dbReference type="PRINTS" id="PR00990">
    <property type="entry name" value="RIBOKINASE"/>
</dbReference>
<protein>
    <submittedName>
        <fullName evidence="6">Ribokinase</fullName>
    </submittedName>
</protein>
<keyword evidence="7" id="KW-1185">Reference proteome</keyword>
<sequence>MEIDKEVVETIIETASHAGIPFCLNAALASPINPELYRFITHLVVNEFEAAIMSGRMPDNVTESTWPSIAQDFLNVGVENVVITLGAKGAFYADKKVSGHCAGYPVSVVNTTGAGDTFTGAYAADYVRQISSASGEWDIESAVVRANKAAAISVGRMGAQGHIPWADEIDQFDIMAEMTFD</sequence>
<dbReference type="PANTHER" id="PTHR10584:SF166">
    <property type="entry name" value="RIBOKINASE"/>
    <property type="match status" value="1"/>
</dbReference>
<dbReference type="GeneID" id="73350856"/>
<dbReference type="InterPro" id="IPR011611">
    <property type="entry name" value="PfkB_dom"/>
</dbReference>
<dbReference type="Gene3D" id="3.40.1190.20">
    <property type="match status" value="1"/>
</dbReference>
<dbReference type="GO" id="GO:0006796">
    <property type="term" value="P:phosphate-containing compound metabolic process"/>
    <property type="evidence" value="ECO:0007669"/>
    <property type="project" value="UniProtKB-ARBA"/>
</dbReference>
<dbReference type="EMBL" id="CP019481">
    <property type="protein sequence ID" value="UQC91394.1"/>
    <property type="molecule type" value="Genomic_DNA"/>
</dbReference>
<proteinExistence type="inferred from homology"/>
<accession>A0A9Q8T8R2</accession>
<dbReference type="InterPro" id="IPR002173">
    <property type="entry name" value="Carboh/pur_kinase_PfkB_CS"/>
</dbReference>
<dbReference type="KEGG" id="clup:CLUP02_16929"/>
<dbReference type="SUPFAM" id="SSF53613">
    <property type="entry name" value="Ribokinase-like"/>
    <property type="match status" value="1"/>
</dbReference>
<dbReference type="GO" id="GO:0016301">
    <property type="term" value="F:kinase activity"/>
    <property type="evidence" value="ECO:0007669"/>
    <property type="project" value="UniProtKB-KW"/>
</dbReference>
<evidence type="ECO:0000256" key="3">
    <source>
        <dbReference type="ARBA" id="ARBA00022777"/>
    </source>
</evidence>
<keyword evidence="2 4" id="KW-0808">Transferase</keyword>
<dbReference type="InterPro" id="IPR029056">
    <property type="entry name" value="Ribokinase-like"/>
</dbReference>
<evidence type="ECO:0000256" key="1">
    <source>
        <dbReference type="ARBA" id="ARBA00010688"/>
    </source>
</evidence>
<name>A0A9Q8T8R2_9PEZI</name>
<evidence type="ECO:0000256" key="2">
    <source>
        <dbReference type="ARBA" id="ARBA00022679"/>
    </source>
</evidence>
<feature type="domain" description="Carbohydrate kinase PfkB" evidence="5">
    <location>
        <begin position="3"/>
        <end position="164"/>
    </location>
</feature>
<dbReference type="AlphaFoldDB" id="A0A9Q8T8R2"/>
<organism evidence="6 7">
    <name type="scientific">Colletotrichum lupini</name>
    <dbReference type="NCBI Taxonomy" id="145971"/>
    <lineage>
        <taxon>Eukaryota</taxon>
        <taxon>Fungi</taxon>
        <taxon>Dikarya</taxon>
        <taxon>Ascomycota</taxon>
        <taxon>Pezizomycotina</taxon>
        <taxon>Sordariomycetes</taxon>
        <taxon>Hypocreomycetidae</taxon>
        <taxon>Glomerellales</taxon>
        <taxon>Glomerellaceae</taxon>
        <taxon>Colletotrichum</taxon>
        <taxon>Colletotrichum acutatum species complex</taxon>
    </lineage>
</organism>
<evidence type="ECO:0000313" key="6">
    <source>
        <dbReference type="EMBL" id="UQC91394.1"/>
    </source>
</evidence>
<evidence type="ECO:0000259" key="5">
    <source>
        <dbReference type="Pfam" id="PF00294"/>
    </source>
</evidence>
<dbReference type="PROSITE" id="PS00584">
    <property type="entry name" value="PFKB_KINASES_2"/>
    <property type="match status" value="1"/>
</dbReference>
<gene>
    <name evidence="6" type="ORF">CLUP02_16929</name>
</gene>
<dbReference type="RefSeq" id="XP_049152993.1">
    <property type="nucleotide sequence ID" value="XM_049295846.1"/>
</dbReference>
<dbReference type="PANTHER" id="PTHR10584">
    <property type="entry name" value="SUGAR KINASE"/>
    <property type="match status" value="1"/>
</dbReference>
<evidence type="ECO:0000313" key="7">
    <source>
        <dbReference type="Proteomes" id="UP000830671"/>
    </source>
</evidence>
<comment type="similarity">
    <text evidence="1 4">Belongs to the carbohydrate kinase PfkB family.</text>
</comment>